<keyword evidence="2" id="KW-0378">Hydrolase</keyword>
<dbReference type="Proteomes" id="UP000001382">
    <property type="component" value="Chromosome"/>
</dbReference>
<evidence type="ECO:0000313" key="3">
    <source>
        <dbReference type="Proteomes" id="UP000001382"/>
    </source>
</evidence>
<gene>
    <name evidence="2" type="ordered locus">Gobs_2674</name>
</gene>
<reference evidence="2 3" key="1">
    <citation type="journal article" date="2010" name="Stand. Genomic Sci.">
        <title>Complete genome sequence of Geodermatophilus obscurus type strain (G-20).</title>
        <authorList>
            <person name="Ivanova N."/>
            <person name="Sikorski J."/>
            <person name="Jando M."/>
            <person name="Munk C."/>
            <person name="Lapidus A."/>
            <person name="Glavina Del Rio T."/>
            <person name="Copeland A."/>
            <person name="Tice H."/>
            <person name="Cheng J.-F."/>
            <person name="Lucas S."/>
            <person name="Chen F."/>
            <person name="Nolan M."/>
            <person name="Bruce D."/>
            <person name="Goodwin L."/>
            <person name="Pitluck S."/>
            <person name="Mavromatis K."/>
            <person name="Mikhailova N."/>
            <person name="Pati A."/>
            <person name="Chen A."/>
            <person name="Palaniappan K."/>
            <person name="Land M."/>
            <person name="Hauser L."/>
            <person name="Chang Y.-J."/>
            <person name="Jeffries C.D."/>
            <person name="Meincke L."/>
            <person name="Brettin T."/>
            <person name="Detter J.C."/>
            <person name="Detter J.C."/>
            <person name="Rohde M."/>
            <person name="Goeker M."/>
            <person name="Bristow J."/>
            <person name="Eisen J.A."/>
            <person name="Markowitz V."/>
            <person name="Hugenholtz P."/>
            <person name="Kyrpides N.C."/>
            <person name="Klenk H.-P."/>
        </authorList>
    </citation>
    <scope>NUCLEOTIDE SEQUENCE [LARGE SCALE GENOMIC DNA]</scope>
    <source>
        <strain evidence="3">ATCC 25078 / DSM 43160 / JCM 3152 / KCC A-0152 / KCTC 9177 / NBRC 13315 / NRRL B-3577 / G-20</strain>
    </source>
</reference>
<dbReference type="PANTHER" id="PTHR43135:SF3">
    <property type="entry name" value="ALPHA-D-RIBOSE 1-METHYLPHOSPHONATE 5-TRIPHOSPHATE DIPHOSPHATASE"/>
    <property type="match status" value="1"/>
</dbReference>
<protein>
    <submittedName>
        <fullName evidence="2">Amidohydrolase</fullName>
    </submittedName>
</protein>
<evidence type="ECO:0000313" key="2">
    <source>
        <dbReference type="EMBL" id="ADB75309.1"/>
    </source>
</evidence>
<organism evidence="2 3">
    <name type="scientific">Geodermatophilus obscurus (strain ATCC 25078 / DSM 43160 / JCM 3152 / CCUG 61914 / KCC A-0152 / KCTC 9177 / NBRC 13315 / NRRL B-3577 / G-20)</name>
    <dbReference type="NCBI Taxonomy" id="526225"/>
    <lineage>
        <taxon>Bacteria</taxon>
        <taxon>Bacillati</taxon>
        <taxon>Actinomycetota</taxon>
        <taxon>Actinomycetes</taxon>
        <taxon>Geodermatophilales</taxon>
        <taxon>Geodermatophilaceae</taxon>
        <taxon>Geodermatophilus</taxon>
    </lineage>
</organism>
<dbReference type="InterPro" id="IPR051781">
    <property type="entry name" value="Metallo-dep_Hydrolase"/>
</dbReference>
<dbReference type="InterPro" id="IPR011059">
    <property type="entry name" value="Metal-dep_hydrolase_composite"/>
</dbReference>
<dbReference type="STRING" id="526225.Gobs_2674"/>
<dbReference type="HOGENOM" id="CLU_023620_2_2_11"/>
<dbReference type="InterPro" id="IPR006680">
    <property type="entry name" value="Amidohydro-rel"/>
</dbReference>
<dbReference type="SUPFAM" id="SSF51556">
    <property type="entry name" value="Metallo-dependent hydrolases"/>
    <property type="match status" value="1"/>
</dbReference>
<dbReference type="Gene3D" id="3.20.20.140">
    <property type="entry name" value="Metal-dependent hydrolases"/>
    <property type="match status" value="1"/>
</dbReference>
<name>D2S6D5_GEOOG</name>
<dbReference type="eggNOG" id="COG1228">
    <property type="taxonomic scope" value="Bacteria"/>
</dbReference>
<dbReference type="EMBL" id="CP001867">
    <property type="protein sequence ID" value="ADB75309.1"/>
    <property type="molecule type" value="Genomic_DNA"/>
</dbReference>
<dbReference type="SUPFAM" id="SSF51338">
    <property type="entry name" value="Composite domain of metallo-dependent hydrolases"/>
    <property type="match status" value="1"/>
</dbReference>
<sequence length="394" mass="39873">MRGYRAPRAFDGERFLDDGALVLVEGPTIVGVEPGTAPAPEGCPVTDLPDGTLLPGLVDTHVHLCADGGPRALDQVPELDPAELDAVVTATEQATLRAGVTAVRDLGDHRWTVLERAGRDGERPTVVAAGPPITSPGGHCWSMGGETSGVDALRRAVCERAERGAGVVKIMASGGVLTPGTDLTGCQFTLEELRAVVDEAHRLGLPVTAHAHGLAAVQRSVAAGVDGIEHCSCLTGSGVHLPAELAAALAAGHVQVCPTVGFLPGVDPPPHVQARMAAVGATVEQHLPHVAGLYRAGVTLLAGTDAGISPTKPHGGVAHAVADLTGTCSVPLADALTAATARAARACGLGGRTGRLAAGYDADLLGADGDVTTDVTALQRPRLVVARGREVPLG</sequence>
<feature type="domain" description="Amidohydrolase-related" evidence="1">
    <location>
        <begin position="52"/>
        <end position="390"/>
    </location>
</feature>
<dbReference type="Gene3D" id="2.30.40.10">
    <property type="entry name" value="Urease, subunit C, domain 1"/>
    <property type="match status" value="1"/>
</dbReference>
<keyword evidence="3" id="KW-1185">Reference proteome</keyword>
<dbReference type="PANTHER" id="PTHR43135">
    <property type="entry name" value="ALPHA-D-RIBOSE 1-METHYLPHOSPHONATE 5-TRIPHOSPHATE DIPHOSPHATASE"/>
    <property type="match status" value="1"/>
</dbReference>
<dbReference type="GO" id="GO:0016810">
    <property type="term" value="F:hydrolase activity, acting on carbon-nitrogen (but not peptide) bonds"/>
    <property type="evidence" value="ECO:0007669"/>
    <property type="project" value="InterPro"/>
</dbReference>
<dbReference type="Pfam" id="PF01979">
    <property type="entry name" value="Amidohydro_1"/>
    <property type="match status" value="1"/>
</dbReference>
<reference evidence="3" key="2">
    <citation type="submission" date="2010-01" db="EMBL/GenBank/DDBJ databases">
        <title>The complete genome of Geodermatophilus obscurus DSM 43160.</title>
        <authorList>
            <consortium name="US DOE Joint Genome Institute (JGI-PGF)"/>
            <person name="Lucas S."/>
            <person name="Copeland A."/>
            <person name="Lapidus A."/>
            <person name="Glavina del Rio T."/>
            <person name="Dalin E."/>
            <person name="Tice H."/>
            <person name="Bruce D."/>
            <person name="Goodwin L."/>
            <person name="Pitluck S."/>
            <person name="Kyrpides N."/>
            <person name="Mavromatis K."/>
            <person name="Ivanova N."/>
            <person name="Munk A.C."/>
            <person name="Brettin T."/>
            <person name="Detter J.C."/>
            <person name="Han C."/>
            <person name="Larimer F."/>
            <person name="Land M."/>
            <person name="Hauser L."/>
            <person name="Markowitz V."/>
            <person name="Cheng J.-F."/>
            <person name="Hugenholtz P."/>
            <person name="Woyke T."/>
            <person name="Wu D."/>
            <person name="Jando M."/>
            <person name="Schneider S."/>
            <person name="Klenk H.-P."/>
            <person name="Eisen J.A."/>
        </authorList>
    </citation>
    <scope>NUCLEOTIDE SEQUENCE [LARGE SCALE GENOMIC DNA]</scope>
    <source>
        <strain evidence="3">ATCC 25078 / DSM 43160 / JCM 3152 / KCC A-0152 / KCTC 9177 / NBRC 13315 / NRRL B-3577 / G-20</strain>
    </source>
</reference>
<accession>D2S6D5</accession>
<dbReference type="OrthoDB" id="3514520at2"/>
<proteinExistence type="predicted"/>
<dbReference type="AlphaFoldDB" id="D2S6D5"/>
<dbReference type="RefSeq" id="WP_012948742.1">
    <property type="nucleotide sequence ID" value="NC_013757.1"/>
</dbReference>
<evidence type="ECO:0000259" key="1">
    <source>
        <dbReference type="Pfam" id="PF01979"/>
    </source>
</evidence>
<dbReference type="KEGG" id="gob:Gobs_2674"/>
<dbReference type="InterPro" id="IPR032466">
    <property type="entry name" value="Metal_Hydrolase"/>
</dbReference>